<feature type="transmembrane region" description="Helical" evidence="7">
    <location>
        <begin position="247"/>
        <end position="268"/>
    </location>
</feature>
<comment type="caution">
    <text evidence="9">The sequence shown here is derived from an EMBL/GenBank/DDBJ whole genome shotgun (WGS) entry which is preliminary data.</text>
</comment>
<dbReference type="EMBL" id="JAAAJB010000369">
    <property type="protein sequence ID" value="KAG0257250.1"/>
    <property type="molecule type" value="Genomic_DNA"/>
</dbReference>
<dbReference type="InterPro" id="IPR020846">
    <property type="entry name" value="MFS_dom"/>
</dbReference>
<reference evidence="9" key="1">
    <citation type="journal article" date="2020" name="Fungal Divers.">
        <title>Resolving the Mortierellaceae phylogeny through synthesis of multi-gene phylogenetics and phylogenomics.</title>
        <authorList>
            <person name="Vandepol N."/>
            <person name="Liber J."/>
            <person name="Desiro A."/>
            <person name="Na H."/>
            <person name="Kennedy M."/>
            <person name="Barry K."/>
            <person name="Grigoriev I.V."/>
            <person name="Miller A.N."/>
            <person name="O'Donnell K."/>
            <person name="Stajich J.E."/>
            <person name="Bonito G."/>
        </authorList>
    </citation>
    <scope>NUCLEOTIDE SEQUENCE</scope>
    <source>
        <strain evidence="9">BC1065</strain>
    </source>
</reference>
<gene>
    <name evidence="9" type="ORF">DFQ27_005213</name>
</gene>
<keyword evidence="2" id="KW-0813">Transport</keyword>
<dbReference type="PANTHER" id="PTHR43791:SF36">
    <property type="entry name" value="TRANSPORTER, PUTATIVE (AFU_ORTHOLOGUE AFUA_6G08340)-RELATED"/>
    <property type="match status" value="1"/>
</dbReference>
<evidence type="ECO:0000259" key="8">
    <source>
        <dbReference type="PROSITE" id="PS50850"/>
    </source>
</evidence>
<evidence type="ECO:0000256" key="3">
    <source>
        <dbReference type="ARBA" id="ARBA00022692"/>
    </source>
</evidence>
<feature type="region of interest" description="Disordered" evidence="6">
    <location>
        <begin position="1"/>
        <end position="58"/>
    </location>
</feature>
<dbReference type="FunFam" id="1.20.1250.20:FF:000057">
    <property type="entry name" value="MFS general substrate transporter"/>
    <property type="match status" value="1"/>
</dbReference>
<feature type="transmembrane region" description="Helical" evidence="7">
    <location>
        <begin position="381"/>
        <end position="405"/>
    </location>
</feature>
<feature type="compositionally biased region" description="Acidic residues" evidence="6">
    <location>
        <begin position="97"/>
        <end position="107"/>
    </location>
</feature>
<dbReference type="Proteomes" id="UP000807716">
    <property type="component" value="Unassembled WGS sequence"/>
</dbReference>
<dbReference type="InterPro" id="IPR011701">
    <property type="entry name" value="MFS"/>
</dbReference>
<feature type="transmembrane region" description="Helical" evidence="7">
    <location>
        <begin position="275"/>
        <end position="298"/>
    </location>
</feature>
<name>A0A9P6PZA1_9FUNG</name>
<dbReference type="AlphaFoldDB" id="A0A9P6PZA1"/>
<feature type="transmembrane region" description="Helical" evidence="7">
    <location>
        <begin position="151"/>
        <end position="169"/>
    </location>
</feature>
<keyword evidence="3 7" id="KW-0812">Transmembrane</keyword>
<dbReference type="InterPro" id="IPR036259">
    <property type="entry name" value="MFS_trans_sf"/>
</dbReference>
<keyword evidence="10" id="KW-1185">Reference proteome</keyword>
<feature type="transmembrane region" description="Helical" evidence="7">
    <location>
        <begin position="470"/>
        <end position="493"/>
    </location>
</feature>
<keyword evidence="4 7" id="KW-1133">Transmembrane helix</keyword>
<sequence>MSYNNLPTPVVASSNPASLNTQLPPGYHTSQELMSPTVRSAGLSDAGKSGSTVSPTDTLPLDAYAYHNNNKSLEHMQVVYDSSNNVKEWAKRGGHDDGDDDDDDDDNKDGGSGSASEEGVVGLAKTESTLIPLDPNSKEIRRLRRKVDRHLMPLLTLMYLCAYLDRANIGNAKVFNMEKDLNISDSTFSWGLSIFYFAYVLGEIPSSILVKKVGPALWVSMVIALWGAVMMSMAFLRNGAGLLTARFFLGIFESGFAPAPVVIISLWYPRLEHAFRIGIFFSAATVAGACAGLIAYGIARMDGVLGMKSWSWIFLLEGAATVVVAAIAYFTLPNLPETSTFLTDREKFLTIERLRRDAGPATQTHFSWKQFWMVFKDPKTYMYTLILTLHSPALASLGVFVPSIVRGLNFSPVRTQLMTVPIWSVACIATLSVAVSSDRLKGRGSHAIACVSAAFIGYILLIVIPEDNLVGRYLSLTLCASGIYACLPILLSWPAANVGGHTKRSVTVGTVIGVSQIGSAVGGQIYRDDDAPRYIRGHSICAGLLAVELVLIITIRWYLIRQNTKRQNMSAEEYMRASQGEELCDDHPDFRFVP</sequence>
<evidence type="ECO:0000256" key="2">
    <source>
        <dbReference type="ARBA" id="ARBA00022448"/>
    </source>
</evidence>
<dbReference type="SUPFAM" id="SSF103473">
    <property type="entry name" value="MFS general substrate transporter"/>
    <property type="match status" value="1"/>
</dbReference>
<feature type="transmembrane region" description="Helical" evidence="7">
    <location>
        <begin position="505"/>
        <end position="525"/>
    </location>
</feature>
<protein>
    <recommendedName>
        <fullName evidence="8">Major facilitator superfamily (MFS) profile domain-containing protein</fullName>
    </recommendedName>
</protein>
<evidence type="ECO:0000256" key="6">
    <source>
        <dbReference type="SAM" id="MobiDB-lite"/>
    </source>
</evidence>
<feature type="region of interest" description="Disordered" evidence="6">
    <location>
        <begin position="88"/>
        <end position="120"/>
    </location>
</feature>
<evidence type="ECO:0000313" key="9">
    <source>
        <dbReference type="EMBL" id="KAG0257250.1"/>
    </source>
</evidence>
<dbReference type="FunFam" id="1.20.1250.20:FF:000013">
    <property type="entry name" value="MFS general substrate transporter"/>
    <property type="match status" value="1"/>
</dbReference>
<proteinExistence type="predicted"/>
<accession>A0A9P6PZA1</accession>
<keyword evidence="5 7" id="KW-0472">Membrane</keyword>
<feature type="domain" description="Major facilitator superfamily (MFS) profile" evidence="8">
    <location>
        <begin position="151"/>
        <end position="565"/>
    </location>
</feature>
<feature type="transmembrane region" description="Helical" evidence="7">
    <location>
        <begin position="217"/>
        <end position="235"/>
    </location>
</feature>
<dbReference type="PANTHER" id="PTHR43791">
    <property type="entry name" value="PERMEASE-RELATED"/>
    <property type="match status" value="1"/>
</dbReference>
<organism evidence="9 10">
    <name type="scientific">Actinomortierella ambigua</name>
    <dbReference type="NCBI Taxonomy" id="1343610"/>
    <lineage>
        <taxon>Eukaryota</taxon>
        <taxon>Fungi</taxon>
        <taxon>Fungi incertae sedis</taxon>
        <taxon>Mucoromycota</taxon>
        <taxon>Mortierellomycotina</taxon>
        <taxon>Mortierellomycetes</taxon>
        <taxon>Mortierellales</taxon>
        <taxon>Mortierellaceae</taxon>
        <taxon>Actinomortierella</taxon>
    </lineage>
</organism>
<evidence type="ECO:0000256" key="4">
    <source>
        <dbReference type="ARBA" id="ARBA00022989"/>
    </source>
</evidence>
<feature type="transmembrane region" description="Helical" evidence="7">
    <location>
        <begin position="447"/>
        <end position="464"/>
    </location>
</feature>
<feature type="transmembrane region" description="Helical" evidence="7">
    <location>
        <begin position="537"/>
        <end position="559"/>
    </location>
</feature>
<evidence type="ECO:0000256" key="1">
    <source>
        <dbReference type="ARBA" id="ARBA00004141"/>
    </source>
</evidence>
<feature type="compositionally biased region" description="Polar residues" evidence="6">
    <location>
        <begin position="1"/>
        <end position="38"/>
    </location>
</feature>
<comment type="subcellular location">
    <subcellularLocation>
        <location evidence="1">Membrane</location>
        <topology evidence="1">Multi-pass membrane protein</topology>
    </subcellularLocation>
</comment>
<evidence type="ECO:0000256" key="5">
    <source>
        <dbReference type="ARBA" id="ARBA00023136"/>
    </source>
</evidence>
<dbReference type="Gene3D" id="1.20.1250.20">
    <property type="entry name" value="MFS general substrate transporter like domains"/>
    <property type="match status" value="2"/>
</dbReference>
<dbReference type="Pfam" id="PF07690">
    <property type="entry name" value="MFS_1"/>
    <property type="match status" value="1"/>
</dbReference>
<dbReference type="GO" id="GO:0022857">
    <property type="term" value="F:transmembrane transporter activity"/>
    <property type="evidence" value="ECO:0007669"/>
    <property type="project" value="InterPro"/>
</dbReference>
<feature type="transmembrane region" description="Helical" evidence="7">
    <location>
        <begin position="417"/>
        <end position="435"/>
    </location>
</feature>
<evidence type="ECO:0000256" key="7">
    <source>
        <dbReference type="SAM" id="Phobius"/>
    </source>
</evidence>
<dbReference type="OrthoDB" id="2985014at2759"/>
<dbReference type="PROSITE" id="PS50850">
    <property type="entry name" value="MFS"/>
    <property type="match status" value="1"/>
</dbReference>
<feature type="transmembrane region" description="Helical" evidence="7">
    <location>
        <begin position="189"/>
        <end position="210"/>
    </location>
</feature>
<evidence type="ECO:0000313" key="10">
    <source>
        <dbReference type="Proteomes" id="UP000807716"/>
    </source>
</evidence>
<feature type="transmembrane region" description="Helical" evidence="7">
    <location>
        <begin position="310"/>
        <end position="332"/>
    </location>
</feature>
<dbReference type="GO" id="GO:0016020">
    <property type="term" value="C:membrane"/>
    <property type="evidence" value="ECO:0007669"/>
    <property type="project" value="UniProtKB-SubCell"/>
</dbReference>